<reference evidence="2" key="1">
    <citation type="journal article" date="2020" name="Stud. Mycol.">
        <title>101 Dothideomycetes genomes: a test case for predicting lifestyles and emergence of pathogens.</title>
        <authorList>
            <person name="Haridas S."/>
            <person name="Albert R."/>
            <person name="Binder M."/>
            <person name="Bloem J."/>
            <person name="Labutti K."/>
            <person name="Salamov A."/>
            <person name="Andreopoulos B."/>
            <person name="Baker S."/>
            <person name="Barry K."/>
            <person name="Bills G."/>
            <person name="Bluhm B."/>
            <person name="Cannon C."/>
            <person name="Castanera R."/>
            <person name="Culley D."/>
            <person name="Daum C."/>
            <person name="Ezra D."/>
            <person name="Gonzalez J."/>
            <person name="Henrissat B."/>
            <person name="Kuo A."/>
            <person name="Liang C."/>
            <person name="Lipzen A."/>
            <person name="Lutzoni F."/>
            <person name="Magnuson J."/>
            <person name="Mondo S."/>
            <person name="Nolan M."/>
            <person name="Ohm R."/>
            <person name="Pangilinan J."/>
            <person name="Park H.-J."/>
            <person name="Ramirez L."/>
            <person name="Alfaro M."/>
            <person name="Sun H."/>
            <person name="Tritt A."/>
            <person name="Yoshinaga Y."/>
            <person name="Zwiers L.-H."/>
            <person name="Turgeon B."/>
            <person name="Goodwin S."/>
            <person name="Spatafora J."/>
            <person name="Crous P."/>
            <person name="Grigoriev I."/>
        </authorList>
    </citation>
    <scope>NUCLEOTIDE SEQUENCE</scope>
    <source>
        <strain evidence="2">ATCC 16933</strain>
    </source>
</reference>
<name>A0A6A6P971_9PEZI</name>
<dbReference type="Pfam" id="PF00106">
    <property type="entry name" value="adh_short"/>
    <property type="match status" value="1"/>
</dbReference>
<proteinExistence type="inferred from homology"/>
<dbReference type="PANTHER" id="PTHR45458:SF1">
    <property type="entry name" value="SHORT CHAIN DEHYDROGENASE"/>
    <property type="match status" value="1"/>
</dbReference>
<dbReference type="Proteomes" id="UP000799766">
    <property type="component" value="Unassembled WGS sequence"/>
</dbReference>
<dbReference type="InterPro" id="IPR052184">
    <property type="entry name" value="SDR_enzymes"/>
</dbReference>
<comment type="similarity">
    <text evidence="1">Belongs to the short-chain dehydrogenases/reductases (SDR) family.</text>
</comment>
<dbReference type="InterPro" id="IPR002347">
    <property type="entry name" value="SDR_fam"/>
</dbReference>
<organism evidence="2 3">
    <name type="scientific">Lineolata rhizophorae</name>
    <dbReference type="NCBI Taxonomy" id="578093"/>
    <lineage>
        <taxon>Eukaryota</taxon>
        <taxon>Fungi</taxon>
        <taxon>Dikarya</taxon>
        <taxon>Ascomycota</taxon>
        <taxon>Pezizomycotina</taxon>
        <taxon>Dothideomycetes</taxon>
        <taxon>Dothideomycetes incertae sedis</taxon>
        <taxon>Lineolatales</taxon>
        <taxon>Lineolataceae</taxon>
        <taxon>Lineolata</taxon>
    </lineage>
</organism>
<dbReference type="OrthoDB" id="5296at2759"/>
<sequence length="228" mass="24574">MPTAVVTGANSGIGHEFARVLVESGYNVIATDKDTSGTIQSLSCEVVGLDVASPDSIREFKKHMADQPIDLLLNIAGVMSPRERDTLETVDSSVLSRTFSINTFGPLLLTQALLPNVLKSKQPRLGFMSSRVGSIADNSTGGSYAYRASKAALNSVCKSLAVELQHKGVIVVVMHPGYTKTGIDPAVHNMAEAVEPREAASKLWDVLMSKGISETGKFWHREGYELPW</sequence>
<dbReference type="AlphaFoldDB" id="A0A6A6P971"/>
<dbReference type="CDD" id="cd05325">
    <property type="entry name" value="carb_red_sniffer_like_SDR_c"/>
    <property type="match status" value="1"/>
</dbReference>
<evidence type="ECO:0000313" key="3">
    <source>
        <dbReference type="Proteomes" id="UP000799766"/>
    </source>
</evidence>
<dbReference type="InterPro" id="IPR036291">
    <property type="entry name" value="NAD(P)-bd_dom_sf"/>
</dbReference>
<evidence type="ECO:0000256" key="1">
    <source>
        <dbReference type="RuleBase" id="RU000363"/>
    </source>
</evidence>
<dbReference type="PANTHER" id="PTHR45458">
    <property type="entry name" value="SHORT-CHAIN DEHYDROGENASE/REDUCTASE SDR"/>
    <property type="match status" value="1"/>
</dbReference>
<keyword evidence="3" id="KW-1185">Reference proteome</keyword>
<gene>
    <name evidence="2" type="ORF">BDY21DRAFT_164696</name>
</gene>
<dbReference type="SUPFAM" id="SSF51735">
    <property type="entry name" value="NAD(P)-binding Rossmann-fold domains"/>
    <property type="match status" value="1"/>
</dbReference>
<protein>
    <submittedName>
        <fullName evidence="2">Uncharacterized protein</fullName>
    </submittedName>
</protein>
<dbReference type="PRINTS" id="PR00080">
    <property type="entry name" value="SDRFAMILY"/>
</dbReference>
<dbReference type="PRINTS" id="PR00081">
    <property type="entry name" value="GDHRDH"/>
</dbReference>
<dbReference type="EMBL" id="MU001673">
    <property type="protein sequence ID" value="KAF2460429.1"/>
    <property type="molecule type" value="Genomic_DNA"/>
</dbReference>
<dbReference type="Gene3D" id="3.40.50.720">
    <property type="entry name" value="NAD(P)-binding Rossmann-like Domain"/>
    <property type="match status" value="1"/>
</dbReference>
<dbReference type="GO" id="GO:0016616">
    <property type="term" value="F:oxidoreductase activity, acting on the CH-OH group of donors, NAD or NADP as acceptor"/>
    <property type="evidence" value="ECO:0007669"/>
    <property type="project" value="TreeGrafter"/>
</dbReference>
<accession>A0A6A6P971</accession>
<evidence type="ECO:0000313" key="2">
    <source>
        <dbReference type="EMBL" id="KAF2460429.1"/>
    </source>
</evidence>